<accession>A0ABM8VWF2</accession>
<reference evidence="1 2" key="1">
    <citation type="submission" date="2021-06" db="EMBL/GenBank/DDBJ databases">
        <authorList>
            <person name="Kallberg Y."/>
            <person name="Tangrot J."/>
            <person name="Rosling A."/>
        </authorList>
    </citation>
    <scope>NUCLEOTIDE SEQUENCE [LARGE SCALE GENOMIC DNA]</scope>
    <source>
        <strain evidence="1 2">120-4 pot B 10/14</strain>
    </source>
</reference>
<protein>
    <submittedName>
        <fullName evidence="1">20674_t:CDS:1</fullName>
    </submittedName>
</protein>
<name>A0ABM8VWF2_GIGMA</name>
<evidence type="ECO:0000313" key="1">
    <source>
        <dbReference type="EMBL" id="CAG8463407.1"/>
    </source>
</evidence>
<gene>
    <name evidence="1" type="ORF">GMARGA_LOCUS418</name>
</gene>
<dbReference type="Proteomes" id="UP000789901">
    <property type="component" value="Unassembled WGS sequence"/>
</dbReference>
<dbReference type="EMBL" id="CAJVQB010000072">
    <property type="protein sequence ID" value="CAG8463407.1"/>
    <property type="molecule type" value="Genomic_DNA"/>
</dbReference>
<keyword evidence="2" id="KW-1185">Reference proteome</keyword>
<proteinExistence type="predicted"/>
<sequence>MVASNFTVYFLPFRLPRTWHRNLFAKETKKDDKVADGICGVIELKEQLDHKSYWQAILEMVASNFTVYFLPFRLPRTWHRILFAKEMKKDDKVADGICGVIELKKQLDHKSYWQAILEMVAADVHVGDDVKVFGVLTDMIN</sequence>
<comment type="caution">
    <text evidence="1">The sequence shown here is derived from an EMBL/GenBank/DDBJ whole genome shotgun (WGS) entry which is preliminary data.</text>
</comment>
<organism evidence="1 2">
    <name type="scientific">Gigaspora margarita</name>
    <dbReference type="NCBI Taxonomy" id="4874"/>
    <lineage>
        <taxon>Eukaryota</taxon>
        <taxon>Fungi</taxon>
        <taxon>Fungi incertae sedis</taxon>
        <taxon>Mucoromycota</taxon>
        <taxon>Glomeromycotina</taxon>
        <taxon>Glomeromycetes</taxon>
        <taxon>Diversisporales</taxon>
        <taxon>Gigasporaceae</taxon>
        <taxon>Gigaspora</taxon>
    </lineage>
</organism>
<evidence type="ECO:0000313" key="2">
    <source>
        <dbReference type="Proteomes" id="UP000789901"/>
    </source>
</evidence>